<keyword evidence="1" id="KW-1133">Transmembrane helix</keyword>
<evidence type="ECO:0000313" key="3">
    <source>
        <dbReference type="Proteomes" id="UP001302494"/>
    </source>
</evidence>
<reference evidence="2 3" key="1">
    <citation type="submission" date="2023-01" db="EMBL/GenBank/DDBJ databases">
        <title>Cultivation and genomic characterization of new, ubiquitous marine nitrite-oxidizing bacteria from the Nitrospirales.</title>
        <authorList>
            <person name="Mueller A.J."/>
            <person name="Daebeler A."/>
            <person name="Herbold C.W."/>
            <person name="Kirkegaard R.H."/>
            <person name="Daims H."/>
        </authorList>
    </citation>
    <scope>NUCLEOTIDE SEQUENCE [LARGE SCALE GENOMIC DNA]</scope>
    <source>
        <strain evidence="2 3">DK</strain>
    </source>
</reference>
<accession>A0AA96GRG2</accession>
<dbReference type="AlphaFoldDB" id="A0AA96GRG2"/>
<evidence type="ECO:0000256" key="1">
    <source>
        <dbReference type="SAM" id="Phobius"/>
    </source>
</evidence>
<dbReference type="SUPFAM" id="SSF50156">
    <property type="entry name" value="PDZ domain-like"/>
    <property type="match status" value="1"/>
</dbReference>
<keyword evidence="3" id="KW-1185">Reference proteome</keyword>
<dbReference type="RefSeq" id="WP_312745346.1">
    <property type="nucleotide sequence ID" value="NZ_CP116968.1"/>
</dbReference>
<organism evidence="2 3">
    <name type="scientific">Candidatus Nitrospira neomarina</name>
    <dbReference type="NCBI Taxonomy" id="3020899"/>
    <lineage>
        <taxon>Bacteria</taxon>
        <taxon>Pseudomonadati</taxon>
        <taxon>Nitrospirota</taxon>
        <taxon>Nitrospiria</taxon>
        <taxon>Nitrospirales</taxon>
        <taxon>Nitrospiraceae</taxon>
        <taxon>Nitrospira</taxon>
    </lineage>
</organism>
<keyword evidence="1" id="KW-0472">Membrane</keyword>
<sequence length="162" mass="17485">MIRPTIQHRIHRLGGLLAHIGQGAIVSMILAFSLGNPYLLHAETAPQAMTKEQAIKLGEDFGIIVGEVDEEIRDFLGLERAKGVVVFEVIGGKPAALAGIKPRALIKEINSVEVTTLEDFGLALQDALPTENFSVATYEPSDPDNQGISGGINFHFVRVEKS</sequence>
<dbReference type="EMBL" id="CP116968">
    <property type="protein sequence ID" value="WNM62201.1"/>
    <property type="molecule type" value="Genomic_DNA"/>
</dbReference>
<dbReference type="Proteomes" id="UP001302494">
    <property type="component" value="Chromosome"/>
</dbReference>
<protein>
    <submittedName>
        <fullName evidence="2">PDZ domain-containing protein</fullName>
    </submittedName>
</protein>
<dbReference type="KEGG" id="nneo:PQG83_00215"/>
<keyword evidence="1" id="KW-0812">Transmembrane</keyword>
<name>A0AA96GRG2_9BACT</name>
<dbReference type="InterPro" id="IPR036034">
    <property type="entry name" value="PDZ_sf"/>
</dbReference>
<feature type="transmembrane region" description="Helical" evidence="1">
    <location>
        <begin position="12"/>
        <end position="34"/>
    </location>
</feature>
<proteinExistence type="predicted"/>
<evidence type="ECO:0000313" key="2">
    <source>
        <dbReference type="EMBL" id="WNM62201.1"/>
    </source>
</evidence>
<dbReference type="Gene3D" id="2.30.42.10">
    <property type="match status" value="1"/>
</dbReference>
<gene>
    <name evidence="2" type="ORF">PQG83_00215</name>
</gene>